<dbReference type="Proteomes" id="UP000594262">
    <property type="component" value="Unplaced"/>
</dbReference>
<dbReference type="Pfam" id="PF19263">
    <property type="entry name" value="DUF5906"/>
    <property type="match status" value="1"/>
</dbReference>
<feature type="compositionally biased region" description="Polar residues" evidence="1">
    <location>
        <begin position="574"/>
        <end position="585"/>
    </location>
</feature>
<dbReference type="SUPFAM" id="SSF52540">
    <property type="entry name" value="P-loop containing nucleoside triphosphate hydrolases"/>
    <property type="match status" value="1"/>
</dbReference>
<dbReference type="Gene3D" id="3.40.50.300">
    <property type="entry name" value="P-loop containing nucleotide triphosphate hydrolases"/>
    <property type="match status" value="1"/>
</dbReference>
<evidence type="ECO:0000313" key="4">
    <source>
        <dbReference type="Proteomes" id="UP000594262"/>
    </source>
</evidence>
<dbReference type="InterPro" id="IPR045455">
    <property type="entry name" value="NrS-1_pol-like_helicase"/>
</dbReference>
<feature type="compositionally biased region" description="Basic residues" evidence="1">
    <location>
        <begin position="624"/>
        <end position="636"/>
    </location>
</feature>
<feature type="region of interest" description="Disordered" evidence="1">
    <location>
        <begin position="570"/>
        <end position="657"/>
    </location>
</feature>
<proteinExistence type="predicted"/>
<accession>A0A7M5V0T2</accession>
<organism evidence="3 4">
    <name type="scientific">Clytia hemisphaerica</name>
    <dbReference type="NCBI Taxonomy" id="252671"/>
    <lineage>
        <taxon>Eukaryota</taxon>
        <taxon>Metazoa</taxon>
        <taxon>Cnidaria</taxon>
        <taxon>Hydrozoa</taxon>
        <taxon>Hydroidolina</taxon>
        <taxon>Leptothecata</taxon>
        <taxon>Obeliida</taxon>
        <taxon>Clytiidae</taxon>
        <taxon>Clytia</taxon>
    </lineage>
</organism>
<evidence type="ECO:0000313" key="3">
    <source>
        <dbReference type="EnsemblMetazoa" id="CLYHEMP000493.2"/>
    </source>
</evidence>
<protein>
    <recommendedName>
        <fullName evidence="2">NrS-1 polymerase-like helicase domain-containing protein</fullName>
    </recommendedName>
</protein>
<evidence type="ECO:0000256" key="1">
    <source>
        <dbReference type="SAM" id="MobiDB-lite"/>
    </source>
</evidence>
<dbReference type="InterPro" id="IPR027417">
    <property type="entry name" value="P-loop_NTPase"/>
</dbReference>
<feature type="compositionally biased region" description="Basic and acidic residues" evidence="1">
    <location>
        <begin position="647"/>
        <end position="657"/>
    </location>
</feature>
<feature type="domain" description="NrS-1 polymerase-like helicase" evidence="2">
    <location>
        <begin position="382"/>
        <end position="483"/>
    </location>
</feature>
<name>A0A7M5V0T2_9CNID</name>
<dbReference type="AlphaFoldDB" id="A0A7M5V0T2"/>
<evidence type="ECO:0000259" key="2">
    <source>
        <dbReference type="Pfam" id="PF19263"/>
    </source>
</evidence>
<sequence>HGLENKKVIAALESNIILNIPRSCHILSVRLISLGGESLPLRKDIDIKIGKTPGVEFVISCLTGSENNAKKKKTEEDTREERKIKKGVAYFVVMKQKSIEDEIRRVIAGAGFKSKITYIGPRGENRKATDISLSRLKTTMKDYNNAFGNGLAEEFDQPVCEIVTFRSQYYEDIRGWAQALRTVNVNFVIICGAPSSLEEVLKNRTPTNAACLALESLKTAMNEAKHAVFRGNVYRRVPGAAFAYEKMGPANTYVRSIVVLPDIRDDIYPHSEALIRLLKDTGCNSIRQLAFDADIIELPGEKFFKLSSQCLTKCPYKTSDVGKISPRIFINVPERVNVSGGPFAEAIHNSFPEIKEKMRFIIKFYQCLLAFQLPPKTKKLTLVGHKNSGKTTFVNVVRGLTHPEFIATLSKEKVFGMSMIHDQTQFLFIDEMSPEILTASQAKILLQGGQVTVSRKNQDPEIVENRAGIFITCNNRPKYGDDQKDVEDRMEYMQTKEIPEDERDSFAATWIREHAFECLLWMCNMMRENDEFIDEKELFFVKTVDDYVPVKINVCVPDEELRKLAGIRDKKSTNKTTPPVSNRIDTTAYIDDGQQPGFSKWSDEHNPPQCDSTDSEERTAERLRRLKERRRVRKRHIETTDEDTEEEQPRKRNSYEHENEEECHIFEDEEDLLCGVNETMNALLAHLDYAEDGEQVDFVATFLTTSRAHFLRKAEKNDRIFKFTEINTVEYWAEMTRTIVKWFDRGPKRLTFAHYNTFHDNMARHGGVKRRGAKPAIDCWFLVAGLVRDGFDAKSYLAMFPWIENDLRAIRKHLDIKTERKLI</sequence>
<dbReference type="EnsemblMetazoa" id="CLYHEMT000493.2">
    <property type="protein sequence ID" value="CLYHEMP000493.2"/>
    <property type="gene ID" value="CLYHEMG000493"/>
</dbReference>
<reference evidence="3" key="1">
    <citation type="submission" date="2021-01" db="UniProtKB">
        <authorList>
            <consortium name="EnsemblMetazoa"/>
        </authorList>
    </citation>
    <scope>IDENTIFICATION</scope>
</reference>
<keyword evidence="4" id="KW-1185">Reference proteome</keyword>